<dbReference type="InterPro" id="IPR014905">
    <property type="entry name" value="HIRAN"/>
</dbReference>
<keyword evidence="2" id="KW-0378">Hydrolase</keyword>
<keyword evidence="1" id="KW-0479">Metal-binding</keyword>
<evidence type="ECO:0000313" key="4">
    <source>
        <dbReference type="EMBL" id="GIH07150.1"/>
    </source>
</evidence>
<accession>A0A8J3VI27</accession>
<feature type="domain" description="HIRAN" evidence="3">
    <location>
        <begin position="52"/>
        <end position="91"/>
    </location>
</feature>
<sequence length="297" mass="31848">MIPDIAWTRLPTINLGTWQAIVHGENNYRENLEHLAGGRNGLGTRRRLFTATLVREPDNPYDSNAVQVRAGEHTIGYIARQEAARYGRLVTRIEAGGMAATCRAQLTGGWDRGGDDRGNIGVELCTGSSPTVWNGKIPFLARLPFHDDVPLLPQAGLSDEQIPAHKALVTLAPVGDALAVRHGDTWLGHIVKRPDLVRLIHRLTAAGAPATAEFRHGIDKWVIPIADCDTLAEAVLRPGRWIAQRCPQGQHPPPAAGRAPGVGCCGPTSGSHQNTGTTAISTTASHHTCAPNADHTH</sequence>
<proteinExistence type="predicted"/>
<comment type="caution">
    <text evidence="4">The sequence shown here is derived from an EMBL/GenBank/DDBJ whole genome shotgun (WGS) entry which is preliminary data.</text>
</comment>
<organism evidence="4 5">
    <name type="scientific">Rhizocola hellebori</name>
    <dbReference type="NCBI Taxonomy" id="1392758"/>
    <lineage>
        <taxon>Bacteria</taxon>
        <taxon>Bacillati</taxon>
        <taxon>Actinomycetota</taxon>
        <taxon>Actinomycetes</taxon>
        <taxon>Micromonosporales</taxon>
        <taxon>Micromonosporaceae</taxon>
        <taxon>Rhizocola</taxon>
    </lineage>
</organism>
<dbReference type="GO" id="GO:0016818">
    <property type="term" value="F:hydrolase activity, acting on acid anhydrides, in phosphorus-containing anhydrides"/>
    <property type="evidence" value="ECO:0007669"/>
    <property type="project" value="InterPro"/>
</dbReference>
<dbReference type="GO" id="GO:0008270">
    <property type="term" value="F:zinc ion binding"/>
    <property type="evidence" value="ECO:0007669"/>
    <property type="project" value="InterPro"/>
</dbReference>
<dbReference type="EMBL" id="BONY01000034">
    <property type="protein sequence ID" value="GIH07150.1"/>
    <property type="molecule type" value="Genomic_DNA"/>
</dbReference>
<evidence type="ECO:0000313" key="5">
    <source>
        <dbReference type="Proteomes" id="UP000612899"/>
    </source>
</evidence>
<keyword evidence="5" id="KW-1185">Reference proteome</keyword>
<evidence type="ECO:0000256" key="2">
    <source>
        <dbReference type="ARBA" id="ARBA00022801"/>
    </source>
</evidence>
<gene>
    <name evidence="4" type="ORF">Rhe02_52170</name>
</gene>
<dbReference type="RefSeq" id="WP_203910960.1">
    <property type="nucleotide sequence ID" value="NZ_BONY01000034.1"/>
</dbReference>
<dbReference type="GO" id="GO:0003676">
    <property type="term" value="F:nucleic acid binding"/>
    <property type="evidence" value="ECO:0007669"/>
    <property type="project" value="InterPro"/>
</dbReference>
<dbReference type="Proteomes" id="UP000612899">
    <property type="component" value="Unassembled WGS sequence"/>
</dbReference>
<protein>
    <recommendedName>
        <fullName evidence="3">HIRAN domain-containing protein</fullName>
    </recommendedName>
</protein>
<evidence type="ECO:0000256" key="1">
    <source>
        <dbReference type="ARBA" id="ARBA00022723"/>
    </source>
</evidence>
<name>A0A8J3VI27_9ACTN</name>
<reference evidence="4" key="1">
    <citation type="submission" date="2021-01" db="EMBL/GenBank/DDBJ databases">
        <title>Whole genome shotgun sequence of Rhizocola hellebori NBRC 109834.</title>
        <authorList>
            <person name="Komaki H."/>
            <person name="Tamura T."/>
        </authorList>
    </citation>
    <scope>NUCLEOTIDE SEQUENCE</scope>
    <source>
        <strain evidence="4">NBRC 109834</strain>
    </source>
</reference>
<evidence type="ECO:0000259" key="3">
    <source>
        <dbReference type="Pfam" id="PF08797"/>
    </source>
</evidence>
<dbReference type="Gene3D" id="3.30.70.2330">
    <property type="match status" value="1"/>
</dbReference>
<dbReference type="Pfam" id="PF08797">
    <property type="entry name" value="HIRAN"/>
    <property type="match status" value="1"/>
</dbReference>
<dbReference type="AlphaFoldDB" id="A0A8J3VI27"/>